<accession>A0ABM1TMD5</accession>
<dbReference type="PANTHER" id="PTHR10865">
    <property type="entry name" value="METASTASIS-ASSOCIATED PROTEIN AND MESODERM INDUCTION EARLY RESPONSE PROTEIN"/>
    <property type="match status" value="1"/>
</dbReference>
<organism evidence="4 6">
    <name type="scientific">Limulus polyphemus</name>
    <name type="common">Atlantic horseshoe crab</name>
    <dbReference type="NCBI Taxonomy" id="6850"/>
    <lineage>
        <taxon>Eukaryota</taxon>
        <taxon>Metazoa</taxon>
        <taxon>Ecdysozoa</taxon>
        <taxon>Arthropoda</taxon>
        <taxon>Chelicerata</taxon>
        <taxon>Merostomata</taxon>
        <taxon>Xiphosura</taxon>
        <taxon>Limulidae</taxon>
        <taxon>Limulus</taxon>
    </lineage>
</organism>
<dbReference type="Proteomes" id="UP000694941">
    <property type="component" value="Unplaced"/>
</dbReference>
<dbReference type="InterPro" id="IPR000949">
    <property type="entry name" value="ELM2_dom"/>
</dbReference>
<dbReference type="GeneID" id="106472793"/>
<evidence type="ECO:0000313" key="5">
    <source>
        <dbReference type="RefSeq" id="XP_013788912.2"/>
    </source>
</evidence>
<dbReference type="Pfam" id="PF01448">
    <property type="entry name" value="ELM2"/>
    <property type="match status" value="1"/>
</dbReference>
<evidence type="ECO:0000259" key="3">
    <source>
        <dbReference type="PROSITE" id="PS51156"/>
    </source>
</evidence>
<gene>
    <name evidence="5 6" type="primary">LOC106472793</name>
</gene>
<dbReference type="PANTHER" id="PTHR10865:SF28">
    <property type="entry name" value="ELM2 DOMAIN-CONTAINING PROTEIN"/>
    <property type="match status" value="1"/>
</dbReference>
<feature type="domain" description="ELM2" evidence="3">
    <location>
        <begin position="155"/>
        <end position="252"/>
    </location>
</feature>
<feature type="compositionally biased region" description="Acidic residues" evidence="2">
    <location>
        <begin position="15"/>
        <end position="25"/>
    </location>
</feature>
<keyword evidence="1" id="KW-0539">Nucleus</keyword>
<dbReference type="Gene3D" id="4.10.1240.50">
    <property type="match status" value="1"/>
</dbReference>
<feature type="region of interest" description="Disordered" evidence="2">
    <location>
        <begin position="1"/>
        <end position="25"/>
    </location>
</feature>
<reference evidence="5 6" key="1">
    <citation type="submission" date="2025-05" db="UniProtKB">
        <authorList>
            <consortium name="RefSeq"/>
        </authorList>
    </citation>
    <scope>IDENTIFICATION</scope>
    <source>
        <tissue evidence="5 6">Muscle</tissue>
    </source>
</reference>
<proteinExistence type="predicted"/>
<sequence>MAEPCASESSAGTESDQDFDPTAEMLVDDFDDEKTLDEEELLEEEEGVTGELDDLQKEGNMPLDELLAIYGCCNQQSVGNIQHVPVELHEEDFNNSTSKEAVERDETDDGSRGNDLYEPGEHSNSTHVLRSGSQASMTSESDSDDDCSVGEDWRKTIQVGSDFQAVVPQGLCKYDDAPAYENEDRLLWDPTKLSDKEVELYLQQAQFSHSNIQGVQAIPVGSHIRDDEQALYLLLQCGHNVEEALRRRRMQPSQVIGW</sequence>
<dbReference type="SMART" id="SM01189">
    <property type="entry name" value="ELM2"/>
    <property type="match status" value="1"/>
</dbReference>
<evidence type="ECO:0000313" key="4">
    <source>
        <dbReference type="Proteomes" id="UP000694941"/>
    </source>
</evidence>
<dbReference type="PROSITE" id="PS51156">
    <property type="entry name" value="ELM2"/>
    <property type="match status" value="1"/>
</dbReference>
<feature type="compositionally biased region" description="Basic and acidic residues" evidence="2">
    <location>
        <begin position="100"/>
        <end position="112"/>
    </location>
</feature>
<evidence type="ECO:0000256" key="1">
    <source>
        <dbReference type="ARBA" id="ARBA00023242"/>
    </source>
</evidence>
<protein>
    <submittedName>
        <fullName evidence="5 6">Mesoderm induction early response protein 1-like</fullName>
    </submittedName>
</protein>
<feature type="region of interest" description="Disordered" evidence="2">
    <location>
        <begin position="91"/>
        <end position="149"/>
    </location>
</feature>
<dbReference type="RefSeq" id="XP_013788912.2">
    <property type="nucleotide sequence ID" value="XM_013933458.2"/>
</dbReference>
<dbReference type="InterPro" id="IPR040138">
    <property type="entry name" value="MIER/MTA"/>
</dbReference>
<keyword evidence="4" id="KW-1185">Reference proteome</keyword>
<feature type="region of interest" description="Disordered" evidence="2">
    <location>
        <begin position="38"/>
        <end position="57"/>
    </location>
</feature>
<evidence type="ECO:0000256" key="2">
    <source>
        <dbReference type="SAM" id="MobiDB-lite"/>
    </source>
</evidence>
<dbReference type="RefSeq" id="XP_022257041.1">
    <property type="nucleotide sequence ID" value="XM_022401333.1"/>
</dbReference>
<feature type="compositionally biased region" description="Polar residues" evidence="2">
    <location>
        <begin position="122"/>
        <end position="140"/>
    </location>
</feature>
<name>A0ABM1TMD5_LIMPO</name>
<feature type="compositionally biased region" description="Acidic residues" evidence="2">
    <location>
        <begin position="38"/>
        <end position="53"/>
    </location>
</feature>
<evidence type="ECO:0000313" key="6">
    <source>
        <dbReference type="RefSeq" id="XP_022257041.1"/>
    </source>
</evidence>